<dbReference type="Proteomes" id="UP001159042">
    <property type="component" value="Unassembled WGS sequence"/>
</dbReference>
<dbReference type="Pfam" id="PF13843">
    <property type="entry name" value="DDE_Tnp_1_7"/>
    <property type="match status" value="1"/>
</dbReference>
<dbReference type="PANTHER" id="PTHR46599:SF3">
    <property type="entry name" value="PIGGYBAC TRANSPOSABLE ELEMENT-DERIVED PROTEIN 4"/>
    <property type="match status" value="1"/>
</dbReference>
<gene>
    <name evidence="3" type="ORF">NQ315_004549</name>
</gene>
<evidence type="ECO:0000313" key="3">
    <source>
        <dbReference type="EMBL" id="KAJ8910350.1"/>
    </source>
</evidence>
<feature type="compositionally biased region" description="Basic and acidic residues" evidence="1">
    <location>
        <begin position="19"/>
        <end position="29"/>
    </location>
</feature>
<feature type="compositionally biased region" description="Low complexity" evidence="1">
    <location>
        <begin position="83"/>
        <end position="94"/>
    </location>
</feature>
<comment type="caution">
    <text evidence="3">The sequence shown here is derived from an EMBL/GenBank/DDBJ whole genome shotgun (WGS) entry which is preliminary data.</text>
</comment>
<proteinExistence type="predicted"/>
<dbReference type="AlphaFoldDB" id="A0AAV8V812"/>
<evidence type="ECO:0000256" key="1">
    <source>
        <dbReference type="SAM" id="MobiDB-lite"/>
    </source>
</evidence>
<feature type="domain" description="PiggyBac transposable element-derived protein" evidence="2">
    <location>
        <begin position="192"/>
        <end position="384"/>
    </location>
</feature>
<reference evidence="3 4" key="1">
    <citation type="journal article" date="2023" name="Insect Mol. Biol.">
        <title>Genome sequencing provides insights into the evolution of gene families encoding plant cell wall-degrading enzymes in longhorned beetles.</title>
        <authorList>
            <person name="Shin N.R."/>
            <person name="Okamura Y."/>
            <person name="Kirsch R."/>
            <person name="Pauchet Y."/>
        </authorList>
    </citation>
    <scope>NUCLEOTIDE SEQUENCE [LARGE SCALE GENOMIC DNA]</scope>
    <source>
        <strain evidence="3">EAD_L_NR</strain>
    </source>
</reference>
<protein>
    <recommendedName>
        <fullName evidence="2">PiggyBac transposable element-derived protein domain-containing protein</fullName>
    </recommendedName>
</protein>
<evidence type="ECO:0000313" key="4">
    <source>
        <dbReference type="Proteomes" id="UP001159042"/>
    </source>
</evidence>
<keyword evidence="4" id="KW-1185">Reference proteome</keyword>
<dbReference type="InterPro" id="IPR029526">
    <property type="entry name" value="PGBD"/>
</dbReference>
<dbReference type="PANTHER" id="PTHR46599">
    <property type="entry name" value="PIGGYBAC TRANSPOSABLE ELEMENT-DERIVED PROTEIN 4"/>
    <property type="match status" value="1"/>
</dbReference>
<organism evidence="3 4">
    <name type="scientific">Exocentrus adspersus</name>
    <dbReference type="NCBI Taxonomy" id="1586481"/>
    <lineage>
        <taxon>Eukaryota</taxon>
        <taxon>Metazoa</taxon>
        <taxon>Ecdysozoa</taxon>
        <taxon>Arthropoda</taxon>
        <taxon>Hexapoda</taxon>
        <taxon>Insecta</taxon>
        <taxon>Pterygota</taxon>
        <taxon>Neoptera</taxon>
        <taxon>Endopterygota</taxon>
        <taxon>Coleoptera</taxon>
        <taxon>Polyphaga</taxon>
        <taxon>Cucujiformia</taxon>
        <taxon>Chrysomeloidea</taxon>
        <taxon>Cerambycidae</taxon>
        <taxon>Lamiinae</taxon>
        <taxon>Acanthocinini</taxon>
        <taxon>Exocentrus</taxon>
    </lineage>
</organism>
<name>A0AAV8V812_9CUCU</name>
<evidence type="ECO:0000259" key="2">
    <source>
        <dbReference type="Pfam" id="PF13843"/>
    </source>
</evidence>
<feature type="compositionally biased region" description="Acidic residues" evidence="1">
    <location>
        <begin position="39"/>
        <end position="58"/>
    </location>
</feature>
<sequence length="386" mass="44464">MSQQKLLGGSCVINYTGPMDRKEERRLVDLMDEVSTPESDFEEQDEESEPYSTDDDQLDPNYGPDGDGNSSSSSSSLKNISQDNNEPLNNEPSLLDEPLQASVSSNEDSSEDEWVEDVSEIPDFHFDDEGCGIQLAFIDDSPSSVDIFEKLWDDEIMDMLETSMNKYADLLQNSNRPHQKNSSCAYQYPVDRKDRLSKVRPLLEKLLLNYRNAFFPNENLSLDESLLLFRGRLSFRIYIKNKRARYGIKFYSLCTPDGYVLNLQIYSGKGEEIQGNSKIESLVISLLEPYLDRGHHVFMDNFYNGLNLCKKLLKRKTHCTGTLRRNRKGNPTVVTTAKLRKGEHVWRRCKKVYVSKWKDKREVLSITTKYHPKLITTQNKFGQEKS</sequence>
<accession>A0AAV8V812</accession>
<dbReference type="EMBL" id="JANEYG010000315">
    <property type="protein sequence ID" value="KAJ8910350.1"/>
    <property type="molecule type" value="Genomic_DNA"/>
</dbReference>
<feature type="region of interest" description="Disordered" evidence="1">
    <location>
        <begin position="1"/>
        <end position="94"/>
    </location>
</feature>